<feature type="domain" description="PiggyBac transposable element-derived protein" evidence="1">
    <location>
        <begin position="11"/>
        <end position="293"/>
    </location>
</feature>
<gene>
    <name evidence="2" type="ORF">J437_LFUL015082</name>
</gene>
<reference evidence="2" key="2">
    <citation type="submission" date="2017-10" db="EMBL/GenBank/DDBJ databases">
        <title>Ladona fulva Genome sequencing and assembly.</title>
        <authorList>
            <person name="Murali S."/>
            <person name="Richards S."/>
            <person name="Bandaranaike D."/>
            <person name="Bellair M."/>
            <person name="Blankenburg K."/>
            <person name="Chao H."/>
            <person name="Dinh H."/>
            <person name="Doddapaneni H."/>
            <person name="Dugan-Rocha S."/>
            <person name="Elkadiri S."/>
            <person name="Gnanaolivu R."/>
            <person name="Hernandez B."/>
            <person name="Skinner E."/>
            <person name="Javaid M."/>
            <person name="Lee S."/>
            <person name="Li M."/>
            <person name="Ming W."/>
            <person name="Munidasa M."/>
            <person name="Muniz J."/>
            <person name="Nguyen L."/>
            <person name="Hughes D."/>
            <person name="Osuji N."/>
            <person name="Pu L.-L."/>
            <person name="Puazo M."/>
            <person name="Qu C."/>
            <person name="Quiroz J."/>
            <person name="Raj R."/>
            <person name="Weissenberger G."/>
            <person name="Xin Y."/>
            <person name="Zou X."/>
            <person name="Han Y."/>
            <person name="Worley K."/>
            <person name="Muzny D."/>
            <person name="Gibbs R."/>
        </authorList>
    </citation>
    <scope>NUCLEOTIDE SEQUENCE</scope>
    <source>
        <strain evidence="2">Sampled in the wild</strain>
    </source>
</reference>
<evidence type="ECO:0000313" key="2">
    <source>
        <dbReference type="EMBL" id="KAG8239306.1"/>
    </source>
</evidence>
<dbReference type="Proteomes" id="UP000792457">
    <property type="component" value="Unassembled WGS sequence"/>
</dbReference>
<dbReference type="Pfam" id="PF13843">
    <property type="entry name" value="DDE_Tnp_1_7"/>
    <property type="match status" value="1"/>
</dbReference>
<dbReference type="InterPro" id="IPR029526">
    <property type="entry name" value="PGBD"/>
</dbReference>
<dbReference type="AlphaFoldDB" id="A0A8K0KT18"/>
<dbReference type="EMBL" id="KZ309589">
    <property type="protein sequence ID" value="KAG8239306.1"/>
    <property type="molecule type" value="Genomic_DNA"/>
</dbReference>
<organism evidence="2 3">
    <name type="scientific">Ladona fulva</name>
    <name type="common">Scarce chaser dragonfly</name>
    <name type="synonym">Libellula fulva</name>
    <dbReference type="NCBI Taxonomy" id="123851"/>
    <lineage>
        <taxon>Eukaryota</taxon>
        <taxon>Metazoa</taxon>
        <taxon>Ecdysozoa</taxon>
        <taxon>Arthropoda</taxon>
        <taxon>Hexapoda</taxon>
        <taxon>Insecta</taxon>
        <taxon>Pterygota</taxon>
        <taxon>Palaeoptera</taxon>
        <taxon>Odonata</taxon>
        <taxon>Epiprocta</taxon>
        <taxon>Anisoptera</taxon>
        <taxon>Libelluloidea</taxon>
        <taxon>Libellulidae</taxon>
        <taxon>Ladona</taxon>
    </lineage>
</organism>
<dbReference type="PANTHER" id="PTHR46599">
    <property type="entry name" value="PIGGYBAC TRANSPOSABLE ELEMENT-DERIVED PROTEIN 4"/>
    <property type="match status" value="1"/>
</dbReference>
<protein>
    <recommendedName>
        <fullName evidence="1">PiggyBac transposable element-derived protein domain-containing protein</fullName>
    </recommendedName>
</protein>
<dbReference type="PANTHER" id="PTHR46599:SF3">
    <property type="entry name" value="PIGGYBAC TRANSPOSABLE ELEMENT-DERIVED PROTEIN 4"/>
    <property type="match status" value="1"/>
</dbReference>
<comment type="caution">
    <text evidence="2">The sequence shown here is derived from an EMBL/GenBank/DDBJ whole genome shotgun (WGS) entry which is preliminary data.</text>
</comment>
<proteinExistence type="predicted"/>
<accession>A0A8K0KT18</accession>
<name>A0A8K0KT18_LADFU</name>
<reference evidence="2" key="1">
    <citation type="submission" date="2013-04" db="EMBL/GenBank/DDBJ databases">
        <authorList>
            <person name="Qu J."/>
            <person name="Murali S.C."/>
            <person name="Bandaranaike D."/>
            <person name="Bellair M."/>
            <person name="Blankenburg K."/>
            <person name="Chao H."/>
            <person name="Dinh H."/>
            <person name="Doddapaneni H."/>
            <person name="Downs B."/>
            <person name="Dugan-Rocha S."/>
            <person name="Elkadiri S."/>
            <person name="Gnanaolivu R.D."/>
            <person name="Hernandez B."/>
            <person name="Javaid M."/>
            <person name="Jayaseelan J.C."/>
            <person name="Lee S."/>
            <person name="Li M."/>
            <person name="Ming W."/>
            <person name="Munidasa M."/>
            <person name="Muniz J."/>
            <person name="Nguyen L."/>
            <person name="Ongeri F."/>
            <person name="Osuji N."/>
            <person name="Pu L.-L."/>
            <person name="Puazo M."/>
            <person name="Qu C."/>
            <person name="Quiroz J."/>
            <person name="Raj R."/>
            <person name="Weissenberger G."/>
            <person name="Xin Y."/>
            <person name="Zou X."/>
            <person name="Han Y."/>
            <person name="Richards S."/>
            <person name="Worley K."/>
            <person name="Muzny D."/>
            <person name="Gibbs R."/>
        </authorList>
    </citation>
    <scope>NUCLEOTIDE SEQUENCE</scope>
    <source>
        <strain evidence="2">Sampled in the wild</strain>
    </source>
</reference>
<sequence>MNFEEFSDVVPLKFFELFFDDDVIGFIANETNRYASQSFRDKPSGEWFRNSCFFLALVMLQSIIRKPDLEFYWSTRPILATPFFEQIMSYRRFVKIRQHLHFCDNEEYDPETHPNSKLNKIWPVYQKLEEKFKKLYTPERDITIDESLLLYKGRLGWRQFIPQKRARFGIKTIVLSESRSGYVWSTIIYTGKGTLFDDEFKDKPMSSQVVMTLMKTLLDKGYCLITNNFYTSPELAEWLISRSSDTYGTLRRTRRGIPKELETKKLKRGEVAAFRKRKVMVLRWKDKNEVTFIDCSHE</sequence>
<evidence type="ECO:0000313" key="3">
    <source>
        <dbReference type="Proteomes" id="UP000792457"/>
    </source>
</evidence>
<evidence type="ECO:0000259" key="1">
    <source>
        <dbReference type="Pfam" id="PF13843"/>
    </source>
</evidence>
<keyword evidence="3" id="KW-1185">Reference proteome</keyword>
<dbReference type="OrthoDB" id="75807at2759"/>